<comment type="caution">
    <text evidence="4">The sequence shown here is derived from an EMBL/GenBank/DDBJ whole genome shotgun (WGS) entry which is preliminary data.</text>
</comment>
<organism evidence="4 5">
    <name type="scientific">Liquidambar formosana</name>
    <name type="common">Formosan gum</name>
    <dbReference type="NCBI Taxonomy" id="63359"/>
    <lineage>
        <taxon>Eukaryota</taxon>
        <taxon>Viridiplantae</taxon>
        <taxon>Streptophyta</taxon>
        <taxon>Embryophyta</taxon>
        <taxon>Tracheophyta</taxon>
        <taxon>Spermatophyta</taxon>
        <taxon>Magnoliopsida</taxon>
        <taxon>eudicotyledons</taxon>
        <taxon>Gunneridae</taxon>
        <taxon>Pentapetalae</taxon>
        <taxon>Saxifragales</taxon>
        <taxon>Altingiaceae</taxon>
        <taxon>Liquidambar</taxon>
    </lineage>
</organism>
<dbReference type="InterPro" id="IPR001220">
    <property type="entry name" value="Legume_lectin_dom"/>
</dbReference>
<evidence type="ECO:0000256" key="2">
    <source>
        <dbReference type="ARBA" id="ARBA00022734"/>
    </source>
</evidence>
<dbReference type="CDD" id="cd06899">
    <property type="entry name" value="lectin_legume_LecRK_Arcelin_ConA"/>
    <property type="match status" value="1"/>
</dbReference>
<name>A0AAP0N4X2_LIQFO</name>
<feature type="domain" description="Legume lectin" evidence="3">
    <location>
        <begin position="40"/>
        <end position="186"/>
    </location>
</feature>
<evidence type="ECO:0000259" key="3">
    <source>
        <dbReference type="Pfam" id="PF00139"/>
    </source>
</evidence>
<dbReference type="InterPro" id="IPR050258">
    <property type="entry name" value="Leguminous_Lectin"/>
</dbReference>
<comment type="similarity">
    <text evidence="1">Belongs to the leguminous lectin family.</text>
</comment>
<sequence>MKKKPCATDTEPPNRRNLAAATIGPQRRTLECSSYYNILAVLTTATISNGALQITPDSVGNFSLAHRSGRILLDRSFKLWDGNGRVASFNSSFLINIFQLNSSFSPGEGFAFLIAPDIDLPPGSDGQYLGLTNSTTDGNPTNHLIAIELDTFKQDFDPDDNHMGLDINSVRSNKTVSLSHLGIQIAPVETKNYTVVGPV</sequence>
<protein>
    <recommendedName>
        <fullName evidence="3">Legume lectin domain-containing protein</fullName>
    </recommendedName>
</protein>
<accession>A0AAP0N4X2</accession>
<dbReference type="SUPFAM" id="SSF49899">
    <property type="entry name" value="Concanavalin A-like lectins/glucanases"/>
    <property type="match status" value="1"/>
</dbReference>
<dbReference type="GO" id="GO:0030246">
    <property type="term" value="F:carbohydrate binding"/>
    <property type="evidence" value="ECO:0007669"/>
    <property type="project" value="UniProtKB-KW"/>
</dbReference>
<keyword evidence="2" id="KW-0430">Lectin</keyword>
<evidence type="ECO:0000313" key="4">
    <source>
        <dbReference type="EMBL" id="KAK9266672.1"/>
    </source>
</evidence>
<gene>
    <name evidence="4" type="ORF">L1049_005508</name>
</gene>
<reference evidence="4 5" key="1">
    <citation type="journal article" date="2024" name="Plant J.">
        <title>Genome sequences and population genomics reveal climatic adaptation and genomic divergence between two closely related sweetgum species.</title>
        <authorList>
            <person name="Xu W.Q."/>
            <person name="Ren C.Q."/>
            <person name="Zhang X.Y."/>
            <person name="Comes H.P."/>
            <person name="Liu X.H."/>
            <person name="Li Y.G."/>
            <person name="Kettle C.J."/>
            <person name="Jalonen R."/>
            <person name="Gaisberger H."/>
            <person name="Ma Y.Z."/>
            <person name="Qiu Y.X."/>
        </authorList>
    </citation>
    <scope>NUCLEOTIDE SEQUENCE [LARGE SCALE GENOMIC DNA]</scope>
    <source>
        <strain evidence="4">Hangzhou</strain>
    </source>
</reference>
<dbReference type="InterPro" id="IPR013320">
    <property type="entry name" value="ConA-like_dom_sf"/>
</dbReference>
<dbReference type="PANTHER" id="PTHR32401:SF48">
    <property type="entry name" value="LEGUME LECTIN DOMAIN-CONTAINING PROTEIN"/>
    <property type="match status" value="1"/>
</dbReference>
<dbReference type="Pfam" id="PF00139">
    <property type="entry name" value="Lectin_legB"/>
    <property type="match status" value="1"/>
</dbReference>
<dbReference type="EMBL" id="JBBPBK010000086">
    <property type="protein sequence ID" value="KAK9266672.1"/>
    <property type="molecule type" value="Genomic_DNA"/>
</dbReference>
<dbReference type="Proteomes" id="UP001415857">
    <property type="component" value="Unassembled WGS sequence"/>
</dbReference>
<evidence type="ECO:0000256" key="1">
    <source>
        <dbReference type="ARBA" id="ARBA00007606"/>
    </source>
</evidence>
<dbReference type="Gene3D" id="2.60.120.200">
    <property type="match status" value="1"/>
</dbReference>
<dbReference type="PANTHER" id="PTHR32401">
    <property type="entry name" value="CONCANAVALIN A-LIKE LECTIN FAMILY PROTEIN"/>
    <property type="match status" value="1"/>
</dbReference>
<dbReference type="AlphaFoldDB" id="A0AAP0N4X2"/>
<proteinExistence type="inferred from homology"/>
<evidence type="ECO:0000313" key="5">
    <source>
        <dbReference type="Proteomes" id="UP001415857"/>
    </source>
</evidence>
<keyword evidence="5" id="KW-1185">Reference proteome</keyword>